<dbReference type="Proteomes" id="UP000290900">
    <property type="component" value="Unassembled WGS sequence"/>
</dbReference>
<dbReference type="AlphaFoldDB" id="A0A448YPE6"/>
<feature type="domain" description="Retrograde transport protein Dsl1 C-terminal" evidence="2">
    <location>
        <begin position="672"/>
        <end position="783"/>
    </location>
</feature>
<keyword evidence="4" id="KW-1185">Reference proteome</keyword>
<dbReference type="STRING" id="13370.A0A448YPE6"/>
<dbReference type="Gene3D" id="1.10.357.150">
    <property type="match status" value="1"/>
</dbReference>
<dbReference type="EMBL" id="CAACVR010000028">
    <property type="protein sequence ID" value="VEU22805.1"/>
    <property type="molecule type" value="Genomic_DNA"/>
</dbReference>
<dbReference type="OrthoDB" id="534815at2759"/>
<evidence type="ECO:0000259" key="2">
    <source>
        <dbReference type="Pfam" id="PF11989"/>
    </source>
</evidence>
<dbReference type="InterPro" id="IPR046362">
    <property type="entry name" value="Zw10/DSL1_C_sf"/>
</dbReference>
<feature type="compositionally biased region" description="Basic and acidic residues" evidence="1">
    <location>
        <begin position="406"/>
        <end position="416"/>
    </location>
</feature>
<sequence length="784" mass="89796">MTDFDHSQSNADRQAELLANSKAYIANYDRDSLYRELSKDIQTKSPQDGSNLKDEQSRDEEYIRQLEICNRLWHLGGLINELQPLESVDSTSSSSSDEAWKSIDFKASVQSLARLRLKLSDVVESFHLRDQYIRIFEELGNRIDEYDQKILDLVHLHLEEYLEFGEDLSVKYQDKRDDMTFSQFLKSCHELTVSSGSGDLAGLFNFNRLFNDWITEVLSKLDSGYRTVLDVTEQSVGITFSKCTPEFQSFASSVEDLITFFNSFIEFNRIQEEYNPFQNLQAIVGKTLLKSLRGKIFSEKYVYSLILERLGTEDQQETTSDETATTVSSAGITKQLDVLSKSLAKEGWSRDGICDIEFWMDDLASAWVTDLIGRSMDELKEMAMDILSGKYAESFKVSNLVIEESKESKPVKDIGKTEQQPDNWNNAWESDDDDDNAWAGETKLDLEENGDDKKDDDDDDWEAWNEEENWDADDKVKASPRKSSKTSVISPQSLTYQHTAITDAILKTLDEYYGHLLGLQKQVDKSKDTQDIIEQFRGGFKTLITCYFMMINADVSRFYPSMILFYNDFNKVIQDTAVKYQVDISSLFSMSYSIVTSLTAELSKGPTDIVKFYSPVFFEDGYSDSTQLLVQLPEFVDRMRSEFDKLNDKLVSEIDLNQKLVTSIYLATSRDVYEQIFQRLLLRQEIGSDECDVLGELIGSVLEITQSSSPVIVANIPKMQSFNKLEQIRKVVVSNLKTILQDFYDAKLFELETPELIGLINALFVDSPKRRDVIDQIVSVRESK</sequence>
<protein>
    <submittedName>
        <fullName evidence="3">DEKNAAC103884</fullName>
    </submittedName>
</protein>
<dbReference type="InParanoid" id="A0A448YPE6"/>
<evidence type="ECO:0000256" key="1">
    <source>
        <dbReference type="SAM" id="MobiDB-lite"/>
    </source>
</evidence>
<evidence type="ECO:0000313" key="3">
    <source>
        <dbReference type="EMBL" id="VEU22805.1"/>
    </source>
</evidence>
<reference evidence="3 4" key="1">
    <citation type="submission" date="2018-12" db="EMBL/GenBank/DDBJ databases">
        <authorList>
            <person name="Tiukova I."/>
            <person name="Dainat J."/>
        </authorList>
    </citation>
    <scope>NUCLEOTIDE SEQUENCE [LARGE SCALE GENOMIC DNA]</scope>
</reference>
<feature type="region of interest" description="Disordered" evidence="1">
    <location>
        <begin position="406"/>
        <end position="488"/>
    </location>
</feature>
<organism evidence="3 4">
    <name type="scientific">Brettanomyces naardenensis</name>
    <name type="common">Yeast</name>
    <dbReference type="NCBI Taxonomy" id="13370"/>
    <lineage>
        <taxon>Eukaryota</taxon>
        <taxon>Fungi</taxon>
        <taxon>Dikarya</taxon>
        <taxon>Ascomycota</taxon>
        <taxon>Saccharomycotina</taxon>
        <taxon>Pichiomycetes</taxon>
        <taxon>Pichiales</taxon>
        <taxon>Pichiaceae</taxon>
        <taxon>Brettanomyces</taxon>
    </lineage>
</organism>
<feature type="compositionally biased region" description="Acidic residues" evidence="1">
    <location>
        <begin position="447"/>
        <end position="471"/>
    </location>
</feature>
<dbReference type="InterPro" id="IPR021876">
    <property type="entry name" value="Dsl1_C"/>
</dbReference>
<evidence type="ECO:0000313" key="4">
    <source>
        <dbReference type="Proteomes" id="UP000290900"/>
    </source>
</evidence>
<gene>
    <name evidence="3" type="ORF">BRENAR_LOCUS3536</name>
</gene>
<dbReference type="Pfam" id="PF11989">
    <property type="entry name" value="Dsl1_C"/>
    <property type="match status" value="1"/>
</dbReference>
<proteinExistence type="predicted"/>
<name>A0A448YPE6_BRENA</name>
<feature type="compositionally biased region" description="Polar residues" evidence="1">
    <location>
        <begin position="417"/>
        <end position="428"/>
    </location>
</feature>
<accession>A0A448YPE6</accession>